<accession>A0AC60NY22</accession>
<sequence length="111" mass="12108">MLASFGQGWTQGSIPARFDPGMSDPLLPAAPQQPKHRFLAEPAELRPVRDLSLSPPVSAPPRVFSHHLIVASSPAREAAQQKRVRTSQGSTARNKQEHVFGRLHQRTSVAA</sequence>
<organism evidence="1 2">
    <name type="scientific">Ixodes persulcatus</name>
    <name type="common">Taiga tick</name>
    <dbReference type="NCBI Taxonomy" id="34615"/>
    <lineage>
        <taxon>Eukaryota</taxon>
        <taxon>Metazoa</taxon>
        <taxon>Ecdysozoa</taxon>
        <taxon>Arthropoda</taxon>
        <taxon>Chelicerata</taxon>
        <taxon>Arachnida</taxon>
        <taxon>Acari</taxon>
        <taxon>Parasitiformes</taxon>
        <taxon>Ixodida</taxon>
        <taxon>Ixodoidea</taxon>
        <taxon>Ixodidae</taxon>
        <taxon>Ixodinae</taxon>
        <taxon>Ixodes</taxon>
    </lineage>
</organism>
<proteinExistence type="predicted"/>
<protein>
    <submittedName>
        <fullName evidence="1">Uncharacterized protein</fullName>
    </submittedName>
</protein>
<dbReference type="EMBL" id="JABSTQ010011379">
    <property type="protein sequence ID" value="KAG0412054.1"/>
    <property type="molecule type" value="Genomic_DNA"/>
</dbReference>
<dbReference type="Proteomes" id="UP000805193">
    <property type="component" value="Unassembled WGS sequence"/>
</dbReference>
<keyword evidence="2" id="KW-1185">Reference proteome</keyword>
<name>A0AC60NY22_IXOPE</name>
<evidence type="ECO:0000313" key="2">
    <source>
        <dbReference type="Proteomes" id="UP000805193"/>
    </source>
</evidence>
<gene>
    <name evidence="1" type="ORF">HPB47_010822</name>
</gene>
<comment type="caution">
    <text evidence="1">The sequence shown here is derived from an EMBL/GenBank/DDBJ whole genome shotgun (WGS) entry which is preliminary data.</text>
</comment>
<reference evidence="1 2" key="1">
    <citation type="journal article" date="2020" name="Cell">
        <title>Large-Scale Comparative Analyses of Tick Genomes Elucidate Their Genetic Diversity and Vector Capacities.</title>
        <authorList>
            <consortium name="Tick Genome and Microbiome Consortium (TIGMIC)"/>
            <person name="Jia N."/>
            <person name="Wang J."/>
            <person name="Shi W."/>
            <person name="Du L."/>
            <person name="Sun Y."/>
            <person name="Zhan W."/>
            <person name="Jiang J.F."/>
            <person name="Wang Q."/>
            <person name="Zhang B."/>
            <person name="Ji P."/>
            <person name="Bell-Sakyi L."/>
            <person name="Cui X.M."/>
            <person name="Yuan T.T."/>
            <person name="Jiang B.G."/>
            <person name="Yang W.F."/>
            <person name="Lam T.T."/>
            <person name="Chang Q.C."/>
            <person name="Ding S.J."/>
            <person name="Wang X.J."/>
            <person name="Zhu J.G."/>
            <person name="Ruan X.D."/>
            <person name="Zhao L."/>
            <person name="Wei J.T."/>
            <person name="Ye R.Z."/>
            <person name="Que T.C."/>
            <person name="Du C.H."/>
            <person name="Zhou Y.H."/>
            <person name="Cheng J.X."/>
            <person name="Dai P.F."/>
            <person name="Guo W.B."/>
            <person name="Han X.H."/>
            <person name="Huang E.J."/>
            <person name="Li L.F."/>
            <person name="Wei W."/>
            <person name="Gao Y.C."/>
            <person name="Liu J.Z."/>
            <person name="Shao H.Z."/>
            <person name="Wang X."/>
            <person name="Wang C.C."/>
            <person name="Yang T.C."/>
            <person name="Huo Q.B."/>
            <person name="Li W."/>
            <person name="Chen H.Y."/>
            <person name="Chen S.E."/>
            <person name="Zhou L.G."/>
            <person name="Ni X.B."/>
            <person name="Tian J.H."/>
            <person name="Sheng Y."/>
            <person name="Liu T."/>
            <person name="Pan Y.S."/>
            <person name="Xia L.Y."/>
            <person name="Li J."/>
            <person name="Zhao F."/>
            <person name="Cao W.C."/>
        </authorList>
    </citation>
    <scope>NUCLEOTIDE SEQUENCE [LARGE SCALE GENOMIC DNA]</scope>
    <source>
        <strain evidence="1">Iper-2018</strain>
    </source>
</reference>
<evidence type="ECO:0000313" key="1">
    <source>
        <dbReference type="EMBL" id="KAG0412054.1"/>
    </source>
</evidence>